<dbReference type="WBParaSite" id="maker-uti_cns_0046564-snap-gene-0.9-mRNA-1">
    <property type="protein sequence ID" value="maker-uti_cns_0046564-snap-gene-0.9-mRNA-1"/>
    <property type="gene ID" value="maker-uti_cns_0046564-snap-gene-0.9"/>
</dbReference>
<feature type="compositionally biased region" description="Basic and acidic residues" evidence="1">
    <location>
        <begin position="39"/>
        <end position="49"/>
    </location>
</feature>
<dbReference type="GO" id="GO:0010507">
    <property type="term" value="P:negative regulation of autophagy"/>
    <property type="evidence" value="ECO:0007669"/>
    <property type="project" value="TreeGrafter"/>
</dbReference>
<evidence type="ECO:0000256" key="1">
    <source>
        <dbReference type="SAM" id="MobiDB-lite"/>
    </source>
</evidence>
<dbReference type="AlphaFoldDB" id="A0A1I8JBV7"/>
<dbReference type="Pfam" id="PF15228">
    <property type="entry name" value="DAP"/>
    <property type="match status" value="1"/>
</dbReference>
<reference evidence="3" key="1">
    <citation type="submission" date="2016-11" db="UniProtKB">
        <authorList>
            <consortium name="WormBaseParasite"/>
        </authorList>
    </citation>
    <scope>IDENTIFICATION</scope>
</reference>
<dbReference type="GO" id="GO:0097190">
    <property type="term" value="P:apoptotic signaling pathway"/>
    <property type="evidence" value="ECO:0007669"/>
    <property type="project" value="TreeGrafter"/>
</dbReference>
<evidence type="ECO:0000313" key="3">
    <source>
        <dbReference type="WBParaSite" id="maker-uti_cns_0046564-snap-gene-0.9-mRNA-1"/>
    </source>
</evidence>
<dbReference type="GO" id="GO:0070513">
    <property type="term" value="F:death domain binding"/>
    <property type="evidence" value="ECO:0007669"/>
    <property type="project" value="TreeGrafter"/>
</dbReference>
<accession>A0A1I8JBV7</accession>
<sequence length="107" mass="11674">MEDNNTEFKAGHAPAAKVGNMRVAGHRTRNTSSGSGEKLSAEELRKQEAEYGTEVDEAKQGQVVAGSLVKEDKAFTPDAVKAYHDKPVPKHEKPHAPPAHNIHQPRK</sequence>
<proteinExistence type="predicted"/>
<dbReference type="PANTHER" id="PTHR13177:SF4">
    <property type="entry name" value="GEO09647P1"/>
    <property type="match status" value="1"/>
</dbReference>
<feature type="compositionally biased region" description="Basic and acidic residues" evidence="1">
    <location>
        <begin position="74"/>
        <end position="95"/>
    </location>
</feature>
<evidence type="ECO:0000313" key="2">
    <source>
        <dbReference type="Proteomes" id="UP000095280"/>
    </source>
</evidence>
<organism evidence="2 3">
    <name type="scientific">Macrostomum lignano</name>
    <dbReference type="NCBI Taxonomy" id="282301"/>
    <lineage>
        <taxon>Eukaryota</taxon>
        <taxon>Metazoa</taxon>
        <taxon>Spiralia</taxon>
        <taxon>Lophotrochozoa</taxon>
        <taxon>Platyhelminthes</taxon>
        <taxon>Rhabditophora</taxon>
        <taxon>Macrostomorpha</taxon>
        <taxon>Macrostomida</taxon>
        <taxon>Macrostomidae</taxon>
        <taxon>Macrostomum</taxon>
    </lineage>
</organism>
<dbReference type="GO" id="GO:0034198">
    <property type="term" value="P:cellular response to amino acid starvation"/>
    <property type="evidence" value="ECO:0007669"/>
    <property type="project" value="TreeGrafter"/>
</dbReference>
<dbReference type="InterPro" id="IPR024130">
    <property type="entry name" value="DAP1/DAPL1"/>
</dbReference>
<keyword evidence="2" id="KW-1185">Reference proteome</keyword>
<protein>
    <submittedName>
        <fullName evidence="3">Late embryogenesis abundant protein</fullName>
    </submittedName>
</protein>
<dbReference type="Proteomes" id="UP000095280">
    <property type="component" value="Unplaced"/>
</dbReference>
<dbReference type="PANTHER" id="PTHR13177">
    <property type="entry name" value="DEATH-ASSOCIATED PROTEIN 1"/>
    <property type="match status" value="1"/>
</dbReference>
<feature type="region of interest" description="Disordered" evidence="1">
    <location>
        <begin position="74"/>
        <end position="107"/>
    </location>
</feature>
<feature type="region of interest" description="Disordered" evidence="1">
    <location>
        <begin position="1"/>
        <end position="60"/>
    </location>
</feature>
<name>A0A1I8JBV7_9PLAT</name>